<protein>
    <submittedName>
        <fullName evidence="1">Uncharacterized protein</fullName>
    </submittedName>
</protein>
<evidence type="ECO:0000313" key="1">
    <source>
        <dbReference type="EMBL" id="KAK2718556.1"/>
    </source>
</evidence>
<proteinExistence type="predicted"/>
<comment type="caution">
    <text evidence="1">The sequence shown here is derived from an EMBL/GenBank/DDBJ whole genome shotgun (WGS) entry which is preliminary data.</text>
</comment>
<dbReference type="Proteomes" id="UP001187531">
    <property type="component" value="Unassembled WGS sequence"/>
</dbReference>
<sequence>MEVIRGLDTKVNVKESFSSLKGELKGKIISKFKDILHHMANLEQFSGTAMDQKLLKDLVGTEVANIKNNLNTEFENKVRALIAMDYDRQKQKLNGVVFGTPQQPDDAQYVQKYLAIKYGMRNVGVLTVCHRTDPTLAHLVNSHHPPLIMFSVLNFPIKKAILQKSFEREGTMRFRKGVSKAYWEVR</sequence>
<dbReference type="AlphaFoldDB" id="A0AA88LAT2"/>
<reference evidence="1" key="1">
    <citation type="submission" date="2023-07" db="EMBL/GenBank/DDBJ databases">
        <title>Chromosome-level genome assembly of Artemia franciscana.</title>
        <authorList>
            <person name="Jo E."/>
        </authorList>
    </citation>
    <scope>NUCLEOTIDE SEQUENCE</scope>
    <source>
        <tissue evidence="1">Whole body</tissue>
    </source>
</reference>
<name>A0AA88LAT2_ARTSF</name>
<keyword evidence="2" id="KW-1185">Reference proteome</keyword>
<gene>
    <name evidence="1" type="ORF">QYM36_005777</name>
</gene>
<evidence type="ECO:0000313" key="2">
    <source>
        <dbReference type="Proteomes" id="UP001187531"/>
    </source>
</evidence>
<accession>A0AA88LAT2</accession>
<dbReference type="EMBL" id="JAVRJZ010000009">
    <property type="protein sequence ID" value="KAK2718556.1"/>
    <property type="molecule type" value="Genomic_DNA"/>
</dbReference>
<organism evidence="1 2">
    <name type="scientific">Artemia franciscana</name>
    <name type="common">Brine shrimp</name>
    <name type="synonym">Artemia sanfranciscana</name>
    <dbReference type="NCBI Taxonomy" id="6661"/>
    <lineage>
        <taxon>Eukaryota</taxon>
        <taxon>Metazoa</taxon>
        <taxon>Ecdysozoa</taxon>
        <taxon>Arthropoda</taxon>
        <taxon>Crustacea</taxon>
        <taxon>Branchiopoda</taxon>
        <taxon>Anostraca</taxon>
        <taxon>Artemiidae</taxon>
        <taxon>Artemia</taxon>
    </lineage>
</organism>